<feature type="non-terminal residue" evidence="1">
    <location>
        <position position="52"/>
    </location>
</feature>
<reference evidence="1" key="1">
    <citation type="submission" date="2021-01" db="EMBL/GenBank/DDBJ databases">
        <authorList>
            <consortium name="Genoscope - CEA"/>
            <person name="William W."/>
        </authorList>
    </citation>
    <scope>NUCLEOTIDE SEQUENCE</scope>
</reference>
<dbReference type="AlphaFoldDB" id="A0A816M1T9"/>
<dbReference type="EMBL" id="HG994371">
    <property type="protein sequence ID" value="CAF1961817.1"/>
    <property type="molecule type" value="Genomic_DNA"/>
</dbReference>
<accession>A0A816M1T9</accession>
<proteinExistence type="predicted"/>
<dbReference type="Proteomes" id="UP001295469">
    <property type="component" value="Chromosome C07"/>
</dbReference>
<evidence type="ECO:0000313" key="1">
    <source>
        <dbReference type="EMBL" id="CAF1961817.1"/>
    </source>
</evidence>
<organism evidence="1">
    <name type="scientific">Brassica napus</name>
    <name type="common">Rape</name>
    <dbReference type="NCBI Taxonomy" id="3708"/>
    <lineage>
        <taxon>Eukaryota</taxon>
        <taxon>Viridiplantae</taxon>
        <taxon>Streptophyta</taxon>
        <taxon>Embryophyta</taxon>
        <taxon>Tracheophyta</taxon>
        <taxon>Spermatophyta</taxon>
        <taxon>Magnoliopsida</taxon>
        <taxon>eudicotyledons</taxon>
        <taxon>Gunneridae</taxon>
        <taxon>Pentapetalae</taxon>
        <taxon>rosids</taxon>
        <taxon>malvids</taxon>
        <taxon>Brassicales</taxon>
        <taxon>Brassicaceae</taxon>
        <taxon>Brassiceae</taxon>
        <taxon>Brassica</taxon>
    </lineage>
</organism>
<name>A0A816M1T9_BRANA</name>
<protein>
    <submittedName>
        <fullName evidence="1">(rape) hypothetical protein</fullName>
    </submittedName>
</protein>
<sequence>MFSPFGLSDAIVCRSGSSLFRVEVSNSDFFSGSPFPHSICSPLAQGRWLSSG</sequence>
<gene>
    <name evidence="1" type="ORF">DARMORV10_C07P11300.1</name>
</gene>